<feature type="compositionally biased region" description="Pro residues" evidence="1">
    <location>
        <begin position="213"/>
        <end position="227"/>
    </location>
</feature>
<feature type="compositionally biased region" description="Low complexity" evidence="1">
    <location>
        <begin position="119"/>
        <end position="185"/>
    </location>
</feature>
<dbReference type="PATRIC" id="fig|360411.5.peg.109"/>
<comment type="caution">
    <text evidence="2">The sequence shown here is derived from an EMBL/GenBank/DDBJ whole genome shotgun (WGS) entry which is preliminary data.</text>
</comment>
<proteinExistence type="predicted"/>
<dbReference type="PRINTS" id="PR01217">
    <property type="entry name" value="PRICHEXTENSN"/>
</dbReference>
<feature type="compositionally biased region" description="Pro residues" evidence="1">
    <location>
        <begin position="186"/>
        <end position="205"/>
    </location>
</feature>
<dbReference type="RefSeq" id="WP_062158818.1">
    <property type="nucleotide sequence ID" value="NZ_LGHJ01000011.1"/>
</dbReference>
<name>A0A0P6X4P5_9CHLR</name>
<dbReference type="Proteomes" id="UP000050514">
    <property type="component" value="Unassembled WGS sequence"/>
</dbReference>
<feature type="compositionally biased region" description="Pro residues" evidence="1">
    <location>
        <begin position="107"/>
        <end position="118"/>
    </location>
</feature>
<dbReference type="STRING" id="360411.AC812_05065"/>
<evidence type="ECO:0000256" key="1">
    <source>
        <dbReference type="SAM" id="MobiDB-lite"/>
    </source>
</evidence>
<evidence type="ECO:0000313" key="3">
    <source>
        <dbReference type="Proteomes" id="UP000050514"/>
    </source>
</evidence>
<organism evidence="2 3">
    <name type="scientific">Bellilinea caldifistulae</name>
    <dbReference type="NCBI Taxonomy" id="360411"/>
    <lineage>
        <taxon>Bacteria</taxon>
        <taxon>Bacillati</taxon>
        <taxon>Chloroflexota</taxon>
        <taxon>Anaerolineae</taxon>
        <taxon>Anaerolineales</taxon>
        <taxon>Anaerolineaceae</taxon>
        <taxon>Bellilinea</taxon>
    </lineage>
</organism>
<keyword evidence="3" id="KW-1185">Reference proteome</keyword>
<accession>A0A0P6X4P5</accession>
<feature type="region of interest" description="Disordered" evidence="1">
    <location>
        <begin position="96"/>
        <end position="227"/>
    </location>
</feature>
<sequence length="227" mass="23824">MGKRRLQPYAFSRLLTVLVCLVAVFVLALMLLSPARVTVQGAVLFPVALHSIRSADYSADQIDRPLPVVATAIIGDALRDAVPGSKDAESIYRDLQSPVPTATLPPGVTPPPPRPSPSPTAQLPTSTPIQPTPTEGTTPTPTEAQLPTQPVTQPTRRPATPTSLPTLPPRQHTPTAVPPTATQPPTATPLPPTETPPPTATPLPPTATRTQPGYPPPPVTPTRPAYP</sequence>
<dbReference type="AlphaFoldDB" id="A0A0P6X4P5"/>
<evidence type="ECO:0000313" key="2">
    <source>
        <dbReference type="EMBL" id="KPL76686.1"/>
    </source>
</evidence>
<dbReference type="EMBL" id="LGHJ01000011">
    <property type="protein sequence ID" value="KPL76686.1"/>
    <property type="molecule type" value="Genomic_DNA"/>
</dbReference>
<reference evidence="2 3" key="1">
    <citation type="submission" date="2015-07" db="EMBL/GenBank/DDBJ databases">
        <title>Draft genome of Bellilinea caldifistulae DSM 17877.</title>
        <authorList>
            <person name="Hemp J."/>
            <person name="Ward L.M."/>
            <person name="Pace L.A."/>
            <person name="Fischer W.W."/>
        </authorList>
    </citation>
    <scope>NUCLEOTIDE SEQUENCE [LARGE SCALE GENOMIC DNA]</scope>
    <source>
        <strain evidence="2 3">GOMI-1</strain>
    </source>
</reference>
<gene>
    <name evidence="2" type="ORF">AC812_05065</name>
</gene>
<protein>
    <submittedName>
        <fullName evidence="2">Uncharacterized protein</fullName>
    </submittedName>
</protein>